<feature type="coiled-coil region" evidence="6">
    <location>
        <begin position="228"/>
        <end position="255"/>
    </location>
</feature>
<dbReference type="GO" id="GO:0005802">
    <property type="term" value="C:trans-Golgi network"/>
    <property type="evidence" value="ECO:0007669"/>
    <property type="project" value="TreeGrafter"/>
</dbReference>
<evidence type="ECO:0000256" key="7">
    <source>
        <dbReference type="SAM" id="MobiDB-lite"/>
    </source>
</evidence>
<dbReference type="PROSITE" id="PS50179">
    <property type="entry name" value="VHS"/>
    <property type="match status" value="1"/>
</dbReference>
<evidence type="ECO:0000256" key="2">
    <source>
        <dbReference type="ARBA" id="ARBA00022448"/>
    </source>
</evidence>
<feature type="compositionally biased region" description="Low complexity" evidence="7">
    <location>
        <begin position="350"/>
        <end position="362"/>
    </location>
</feature>
<reference evidence="10" key="1">
    <citation type="submission" date="2020-11" db="EMBL/GenBank/DDBJ databases">
        <authorList>
            <consortium name="DOE Joint Genome Institute"/>
            <person name="Ahrendt S."/>
            <person name="Riley R."/>
            <person name="Andreopoulos W."/>
            <person name="LaButti K."/>
            <person name="Pangilinan J."/>
            <person name="Ruiz-duenas F.J."/>
            <person name="Barrasa J.M."/>
            <person name="Sanchez-Garcia M."/>
            <person name="Camarero S."/>
            <person name="Miyauchi S."/>
            <person name="Serrano A."/>
            <person name="Linde D."/>
            <person name="Babiker R."/>
            <person name="Drula E."/>
            <person name="Ayuso-Fernandez I."/>
            <person name="Pacheco R."/>
            <person name="Padilla G."/>
            <person name="Ferreira P."/>
            <person name="Barriuso J."/>
            <person name="Kellner H."/>
            <person name="Castanera R."/>
            <person name="Alfaro M."/>
            <person name="Ramirez L."/>
            <person name="Pisabarro A.G."/>
            <person name="Kuo A."/>
            <person name="Tritt A."/>
            <person name="Lipzen A."/>
            <person name="He G."/>
            <person name="Yan M."/>
            <person name="Ng V."/>
            <person name="Cullen D."/>
            <person name="Martin F."/>
            <person name="Rosso M.-N."/>
            <person name="Henrissat B."/>
            <person name="Hibbett D."/>
            <person name="Martinez A.T."/>
            <person name="Grigoriev I.V."/>
        </authorList>
    </citation>
    <scope>NUCLEOTIDE SEQUENCE</scope>
    <source>
        <strain evidence="10">AH 44721</strain>
    </source>
</reference>
<dbReference type="CDD" id="cd14235">
    <property type="entry name" value="GAT_GGA_fungi"/>
    <property type="match status" value="1"/>
</dbReference>
<feature type="region of interest" description="Disordered" evidence="7">
    <location>
        <begin position="555"/>
        <end position="587"/>
    </location>
</feature>
<evidence type="ECO:0000256" key="6">
    <source>
        <dbReference type="SAM" id="Coils"/>
    </source>
</evidence>
<dbReference type="GO" id="GO:0035091">
    <property type="term" value="F:phosphatidylinositol binding"/>
    <property type="evidence" value="ECO:0007669"/>
    <property type="project" value="InterPro"/>
</dbReference>
<proteinExistence type="predicted"/>
<dbReference type="Pfam" id="PF03127">
    <property type="entry name" value="GAT"/>
    <property type="match status" value="1"/>
</dbReference>
<dbReference type="OrthoDB" id="2018246at2759"/>
<dbReference type="GO" id="GO:0043328">
    <property type="term" value="P:protein transport to vacuole involved in ubiquitin-dependent protein catabolic process via the multivesicular body sorting pathway"/>
    <property type="evidence" value="ECO:0007669"/>
    <property type="project" value="TreeGrafter"/>
</dbReference>
<dbReference type="Proteomes" id="UP000724874">
    <property type="component" value="Unassembled WGS sequence"/>
</dbReference>
<dbReference type="GO" id="GO:0006895">
    <property type="term" value="P:Golgi to endosome transport"/>
    <property type="evidence" value="ECO:0007669"/>
    <property type="project" value="UniProtKB-ARBA"/>
</dbReference>
<dbReference type="InterPro" id="IPR038425">
    <property type="entry name" value="GAT_sf"/>
</dbReference>
<evidence type="ECO:0000256" key="1">
    <source>
        <dbReference type="ARBA" id="ARBA00004601"/>
    </source>
</evidence>
<sequence length="587" mass="63377">MLQSPTGPASWTKVSPLEVLITRACEPSMHEPNYALHLEVAEYINQKKANNPREAAMMIARLANHRNPHIAILALALLDTLVQSCGYPFHLQISTKEFLNELVRRFPERPPPFPGPVMSRILELIHGWKEGICSESRWKEDLGNIRDMHRLLTFKGYRFREMPRTSNAAVSATANLKTAEELEEEDRAAQSAKLQELIRRGTPRDLAAAQELMKALAGANPDAKPDYRSQALTELNKLEQKVILLNEMLDNVDTQRGERFASGDAYDQVSSILIAARPKLQKWISDAENDDSESLDTFLQINDQINTVLSRYEAFKKGDYSFAANPIPQELSNAGSSSGGGTSLIDFDDSPSSTNTTSGGNPANDLADLFSSPPPIQQQPQHFGGGIQQMPLPMQAGGAGGMMGINTLGMGYQQQLPQQSQSQPALQFHAPTPMFHNGSGMIRPNTMSPGQKTSVTPPASIVLPGTPQPGPGGIRSQSQPQPQPQGQVPGYFGNGMGMGGMATSMIGGTMGGMMYGAPVQPQPPMMGGSYHHQQQGSISGFSGLGMGRQQPIKPSVMQPATTAPSTTTTSTSGQQSKDPFADLAGLF</sequence>
<feature type="domain" description="GAT" evidence="9">
    <location>
        <begin position="187"/>
        <end position="317"/>
    </location>
</feature>
<dbReference type="InterPro" id="IPR002014">
    <property type="entry name" value="VHS_dom"/>
</dbReference>
<dbReference type="AlphaFoldDB" id="A0A9P5NVM1"/>
<dbReference type="GO" id="GO:0043130">
    <property type="term" value="F:ubiquitin binding"/>
    <property type="evidence" value="ECO:0007669"/>
    <property type="project" value="InterPro"/>
</dbReference>
<comment type="caution">
    <text evidence="10">The sequence shown here is derived from an EMBL/GenBank/DDBJ whole genome shotgun (WGS) entry which is preliminary data.</text>
</comment>
<dbReference type="EMBL" id="JADNYJ010000012">
    <property type="protein sequence ID" value="KAF8908157.1"/>
    <property type="molecule type" value="Genomic_DNA"/>
</dbReference>
<dbReference type="InterPro" id="IPR052653">
    <property type="entry name" value="ARF-binding"/>
</dbReference>
<dbReference type="Pfam" id="PF00790">
    <property type="entry name" value="VHS"/>
    <property type="match status" value="1"/>
</dbReference>
<dbReference type="SUPFAM" id="SSF89009">
    <property type="entry name" value="GAT-like domain"/>
    <property type="match status" value="1"/>
</dbReference>
<dbReference type="InterPro" id="IPR008942">
    <property type="entry name" value="ENTH_VHS"/>
</dbReference>
<feature type="region of interest" description="Disordered" evidence="7">
    <location>
        <begin position="435"/>
        <end position="495"/>
    </location>
</feature>
<evidence type="ECO:0000313" key="10">
    <source>
        <dbReference type="EMBL" id="KAF8908157.1"/>
    </source>
</evidence>
<feature type="compositionally biased region" description="Low complexity" evidence="7">
    <location>
        <begin position="559"/>
        <end position="572"/>
    </location>
</feature>
<evidence type="ECO:0000259" key="9">
    <source>
        <dbReference type="PROSITE" id="PS50909"/>
    </source>
</evidence>
<name>A0A9P5NVM1_GYMJU</name>
<dbReference type="PROSITE" id="PS50909">
    <property type="entry name" value="GAT"/>
    <property type="match status" value="1"/>
</dbReference>
<feature type="compositionally biased region" description="Low complexity" evidence="7">
    <location>
        <begin position="474"/>
        <end position="491"/>
    </location>
</feature>
<comment type="subcellular location">
    <subcellularLocation>
        <location evidence="1">Golgi apparatus</location>
        <location evidence="1">trans-Golgi network</location>
    </subcellularLocation>
</comment>
<dbReference type="Gene3D" id="1.25.40.90">
    <property type="match status" value="1"/>
</dbReference>
<dbReference type="GO" id="GO:0005829">
    <property type="term" value="C:cytosol"/>
    <property type="evidence" value="ECO:0007669"/>
    <property type="project" value="GOC"/>
</dbReference>
<feature type="domain" description="VHS" evidence="8">
    <location>
        <begin position="24"/>
        <end position="160"/>
    </location>
</feature>
<dbReference type="GO" id="GO:0006896">
    <property type="term" value="P:Golgi to vacuole transport"/>
    <property type="evidence" value="ECO:0007669"/>
    <property type="project" value="TreeGrafter"/>
</dbReference>
<dbReference type="SMART" id="SM00288">
    <property type="entry name" value="VHS"/>
    <property type="match status" value="1"/>
</dbReference>
<dbReference type="InterPro" id="IPR004152">
    <property type="entry name" value="GAT_dom"/>
</dbReference>
<evidence type="ECO:0000256" key="3">
    <source>
        <dbReference type="ARBA" id="ARBA00022927"/>
    </source>
</evidence>
<protein>
    <submittedName>
        <fullName evidence="10">VHS domain-containing protein</fullName>
    </submittedName>
</protein>
<keyword evidence="4" id="KW-0333">Golgi apparatus</keyword>
<accession>A0A9P5NVM1</accession>
<dbReference type="PANTHER" id="PTHR47180">
    <property type="entry name" value="ADP-RIBOSYLATION FACTOR-BINDING PROTEIN GGA1-RELATED"/>
    <property type="match status" value="1"/>
</dbReference>
<feature type="compositionally biased region" description="Polar residues" evidence="7">
    <location>
        <begin position="445"/>
        <end position="457"/>
    </location>
</feature>
<dbReference type="CDD" id="cd16998">
    <property type="entry name" value="VHS_GGA_fungi"/>
    <property type="match status" value="1"/>
</dbReference>
<gene>
    <name evidence="10" type="ORF">CPB84DRAFT_1744333</name>
</gene>
<keyword evidence="3" id="KW-0653">Protein transport</keyword>
<feature type="region of interest" description="Disordered" evidence="7">
    <location>
        <begin position="331"/>
        <end position="395"/>
    </location>
</feature>
<keyword evidence="2" id="KW-0813">Transport</keyword>
<organism evidence="10 11">
    <name type="scientific">Gymnopilus junonius</name>
    <name type="common">Spectacular rustgill mushroom</name>
    <name type="synonym">Gymnopilus spectabilis subsp. junonius</name>
    <dbReference type="NCBI Taxonomy" id="109634"/>
    <lineage>
        <taxon>Eukaryota</taxon>
        <taxon>Fungi</taxon>
        <taxon>Dikarya</taxon>
        <taxon>Basidiomycota</taxon>
        <taxon>Agaricomycotina</taxon>
        <taxon>Agaricomycetes</taxon>
        <taxon>Agaricomycetidae</taxon>
        <taxon>Agaricales</taxon>
        <taxon>Agaricineae</taxon>
        <taxon>Hymenogastraceae</taxon>
        <taxon>Gymnopilus</taxon>
    </lineage>
</organism>
<dbReference type="FunFam" id="1.25.40.90:FF:000008">
    <property type="entry name" value="VHS domain protein"/>
    <property type="match status" value="1"/>
</dbReference>
<evidence type="ECO:0000313" key="11">
    <source>
        <dbReference type="Proteomes" id="UP000724874"/>
    </source>
</evidence>
<evidence type="ECO:0000256" key="4">
    <source>
        <dbReference type="ARBA" id="ARBA00023034"/>
    </source>
</evidence>
<comment type="function">
    <text evidence="5">May play a role in the regulation of membrane traffic through the trans-Golgi network.</text>
</comment>
<keyword evidence="11" id="KW-1185">Reference proteome</keyword>
<keyword evidence="6" id="KW-0175">Coiled coil</keyword>
<dbReference type="PANTHER" id="PTHR47180:SF1">
    <property type="entry name" value="ADP-RIBOSYLATION FACTOR-BINDING PROTEIN GGA1-RELATED"/>
    <property type="match status" value="1"/>
</dbReference>
<dbReference type="SUPFAM" id="SSF48464">
    <property type="entry name" value="ENTH/VHS domain"/>
    <property type="match status" value="1"/>
</dbReference>
<evidence type="ECO:0000259" key="8">
    <source>
        <dbReference type="PROSITE" id="PS50179"/>
    </source>
</evidence>
<dbReference type="Gene3D" id="1.20.58.160">
    <property type="match status" value="1"/>
</dbReference>
<evidence type="ECO:0000256" key="5">
    <source>
        <dbReference type="ARBA" id="ARBA00053552"/>
    </source>
</evidence>